<dbReference type="SUPFAM" id="SSF52151">
    <property type="entry name" value="FabD/lysophospholipase-like"/>
    <property type="match status" value="1"/>
</dbReference>
<dbReference type="EMBL" id="BAABDE010000020">
    <property type="protein sequence ID" value="GAA3807953.1"/>
    <property type="molecule type" value="Genomic_DNA"/>
</dbReference>
<dbReference type="InterPro" id="IPR002641">
    <property type="entry name" value="PNPLA_dom"/>
</dbReference>
<accession>A0ABP7I231</accession>
<feature type="active site" description="Nucleophile" evidence="2">
    <location>
        <position position="68"/>
    </location>
</feature>
<feature type="domain" description="PNPLA" evidence="3">
    <location>
        <begin position="36"/>
        <end position="241"/>
    </location>
</feature>
<evidence type="ECO:0000313" key="4">
    <source>
        <dbReference type="EMBL" id="GAA3807953.1"/>
    </source>
</evidence>
<gene>
    <name evidence="4" type="ORF">GCM10022403_047650</name>
</gene>
<comment type="caution">
    <text evidence="4">The sequence shown here is derived from an EMBL/GenBank/DDBJ whole genome shotgun (WGS) entry which is preliminary data.</text>
</comment>
<dbReference type="PANTHER" id="PTHR46394:SF1">
    <property type="entry name" value="PNPLA DOMAIN-CONTAINING PROTEIN"/>
    <property type="match status" value="1"/>
</dbReference>
<dbReference type="PANTHER" id="PTHR46394">
    <property type="entry name" value="ANNEXIN"/>
    <property type="match status" value="1"/>
</dbReference>
<dbReference type="InterPro" id="IPR016035">
    <property type="entry name" value="Acyl_Trfase/lysoPLipase"/>
</dbReference>
<evidence type="ECO:0000259" key="3">
    <source>
        <dbReference type="PROSITE" id="PS51635"/>
    </source>
</evidence>
<organism evidence="4 5">
    <name type="scientific">Streptomyces coacervatus</name>
    <dbReference type="NCBI Taxonomy" id="647381"/>
    <lineage>
        <taxon>Bacteria</taxon>
        <taxon>Bacillati</taxon>
        <taxon>Actinomycetota</taxon>
        <taxon>Actinomycetes</taxon>
        <taxon>Kitasatosporales</taxon>
        <taxon>Streptomycetaceae</taxon>
        <taxon>Streptomyces</taxon>
    </lineage>
</organism>
<keyword evidence="2" id="KW-0442">Lipid degradation</keyword>
<keyword evidence="5" id="KW-1185">Reference proteome</keyword>
<dbReference type="RefSeq" id="WP_275772582.1">
    <property type="nucleotide sequence ID" value="NZ_BAABDE010000020.1"/>
</dbReference>
<dbReference type="CDD" id="cd07207">
    <property type="entry name" value="Pat_ExoU_VipD_like"/>
    <property type="match status" value="1"/>
</dbReference>
<feature type="short sequence motif" description="GXSXG" evidence="2">
    <location>
        <begin position="66"/>
        <end position="70"/>
    </location>
</feature>
<evidence type="ECO:0000313" key="5">
    <source>
        <dbReference type="Proteomes" id="UP001501009"/>
    </source>
</evidence>
<keyword evidence="1 2" id="KW-0443">Lipid metabolism</keyword>
<keyword evidence="2" id="KW-0378">Hydrolase</keyword>
<proteinExistence type="predicted"/>
<evidence type="ECO:0000256" key="1">
    <source>
        <dbReference type="ARBA" id="ARBA00023098"/>
    </source>
</evidence>
<reference evidence="5" key="1">
    <citation type="journal article" date="2019" name="Int. J. Syst. Evol. Microbiol.">
        <title>The Global Catalogue of Microorganisms (GCM) 10K type strain sequencing project: providing services to taxonomists for standard genome sequencing and annotation.</title>
        <authorList>
            <consortium name="The Broad Institute Genomics Platform"/>
            <consortium name="The Broad Institute Genome Sequencing Center for Infectious Disease"/>
            <person name="Wu L."/>
            <person name="Ma J."/>
        </authorList>
    </citation>
    <scope>NUCLEOTIDE SEQUENCE [LARGE SCALE GENOMIC DNA]</scope>
    <source>
        <strain evidence="5">JCM 17138</strain>
    </source>
</reference>
<name>A0ABP7I231_9ACTN</name>
<dbReference type="InterPro" id="IPR052580">
    <property type="entry name" value="Lipid_Hydrolase"/>
</dbReference>
<feature type="short sequence motif" description="GXGXXG" evidence="2">
    <location>
        <begin position="40"/>
        <end position="45"/>
    </location>
</feature>
<protein>
    <submittedName>
        <fullName evidence="4">Patatin-like phospholipase family protein</fullName>
    </submittedName>
</protein>
<evidence type="ECO:0000256" key="2">
    <source>
        <dbReference type="PROSITE-ProRule" id="PRU01161"/>
    </source>
</evidence>
<dbReference type="Pfam" id="PF01734">
    <property type="entry name" value="Patatin"/>
    <property type="match status" value="1"/>
</dbReference>
<feature type="active site" description="Proton acceptor" evidence="2">
    <location>
        <position position="228"/>
    </location>
</feature>
<dbReference type="Gene3D" id="3.40.1090.10">
    <property type="entry name" value="Cytosolic phospholipase A2 catalytic domain"/>
    <property type="match status" value="2"/>
</dbReference>
<dbReference type="Proteomes" id="UP001501009">
    <property type="component" value="Unassembled WGS sequence"/>
</dbReference>
<sequence>MTARHATVGAPATATGVRAVEPHAAAGPETKSRVDLVLEGGGVKGIAFVGALQEICAGHTVRRVAGTSAGAVAGALLAAGYTVPELEETLRDMQFASFEDGWARHFGKPGWALAFLLHNGVFKGDALHAWIEERLARKNVVTFKDLRHEEPGDDPGTPPYRLVVTVSDISRGRELHLPWDCEQLLGVDPDTLKVADAVRASASIPFFFRPVPLKCGPDQGSERLVLVDGGMLSNFPVALFDRHDGRPPRWPTWGLKLSMKTTPAQDWRPAGNPVTLIQRLISTMTDAHDRLHIDDPSVQERTVFIDTECVRSTDFQLTREQADYLLAQGKDAAGKFLSTWDFTRWLDRRHSGPDAAG</sequence>
<feature type="short sequence motif" description="DGA/G" evidence="2">
    <location>
        <begin position="228"/>
        <end position="230"/>
    </location>
</feature>
<dbReference type="PROSITE" id="PS51635">
    <property type="entry name" value="PNPLA"/>
    <property type="match status" value="1"/>
</dbReference>